<keyword evidence="3" id="KW-1185">Reference proteome</keyword>
<dbReference type="Proteomes" id="UP000271380">
    <property type="component" value="Chromosome"/>
</dbReference>
<organism evidence="1 3">
    <name type="scientific">Corynebacterium kutscheri</name>
    <dbReference type="NCBI Taxonomy" id="35755"/>
    <lineage>
        <taxon>Bacteria</taxon>
        <taxon>Bacillati</taxon>
        <taxon>Actinomycetota</taxon>
        <taxon>Actinomycetes</taxon>
        <taxon>Mycobacteriales</taxon>
        <taxon>Corynebacteriaceae</taxon>
        <taxon>Corynebacterium</taxon>
    </lineage>
</organism>
<evidence type="ECO:0000313" key="4">
    <source>
        <dbReference type="Proteomes" id="UP000271380"/>
    </source>
</evidence>
<dbReference type="EMBL" id="LR134377">
    <property type="protein sequence ID" value="VEH05452.1"/>
    <property type="molecule type" value="Genomic_DNA"/>
</dbReference>
<dbReference type="STRING" id="35755.UL82_00365"/>
<sequence length="276" mass="30523">MLADLIELSAFRRDPTRTPHTVILSLNMQVGDEEIIRHLGINDGLSLSELSWAINICFGLAHEQPPCSFSYQGDNYDLETCIHTVLNDSKATIAYCCGLWTIDIEVIDIIIRDQDTPDMLCIGGCGAPSGTFDLSAINQTLTGTQLIDEVLSTCRAEVRALIRRSGLYDFVSLFQAMDIAKYADSRIARAQLPLEKDVFARDCFFAYLLAQSCFSDESLTAEIAESIIVQLGHTHLSYEKICECAAASISALEKLSAGKSILERLDIYRGLLARLR</sequence>
<dbReference type="RefSeq" id="WP_046438322.1">
    <property type="nucleotide sequence ID" value="NZ_CP011312.1"/>
</dbReference>
<protein>
    <submittedName>
        <fullName evidence="1">Uncharacterized protein</fullName>
    </submittedName>
</protein>
<dbReference type="EMBL" id="CP011312">
    <property type="protein sequence ID" value="AKE40316.1"/>
    <property type="molecule type" value="Genomic_DNA"/>
</dbReference>
<evidence type="ECO:0000313" key="2">
    <source>
        <dbReference type="EMBL" id="VEH05452.1"/>
    </source>
</evidence>
<dbReference type="KEGG" id="cku:UL82_00365"/>
<reference evidence="2 4" key="2">
    <citation type="submission" date="2018-12" db="EMBL/GenBank/DDBJ databases">
        <authorList>
            <consortium name="Pathogen Informatics"/>
        </authorList>
    </citation>
    <scope>NUCLEOTIDE SEQUENCE [LARGE SCALE GENOMIC DNA]</scope>
    <source>
        <strain evidence="2 4">NCTC949</strain>
    </source>
</reference>
<evidence type="ECO:0000313" key="3">
    <source>
        <dbReference type="Proteomes" id="UP000033457"/>
    </source>
</evidence>
<dbReference type="OrthoDB" id="4426135at2"/>
<dbReference type="InterPro" id="IPR024047">
    <property type="entry name" value="MM3350-like_sf"/>
</dbReference>
<reference evidence="1 3" key="1">
    <citation type="journal article" date="2015" name="Genome Announc.">
        <title>Complete Genome Sequence of Corynebacterium kutscheri DSM 20755, a Corynebacterial Type Strain with Remarkably Low G+C Content of Chromosomal DNA.</title>
        <authorList>
            <person name="Ruckert C."/>
            <person name="Albersmeier A."/>
            <person name="Winkler A."/>
            <person name="Tauch A."/>
        </authorList>
    </citation>
    <scope>NUCLEOTIDE SEQUENCE [LARGE SCALE GENOMIC DNA]</scope>
    <source>
        <strain evidence="1 3">DSM 20755</strain>
    </source>
</reference>
<accession>A0A0F6TBW0</accession>
<proteinExistence type="predicted"/>
<dbReference type="Proteomes" id="UP000033457">
    <property type="component" value="Chromosome"/>
</dbReference>
<evidence type="ECO:0000313" key="1">
    <source>
        <dbReference type="EMBL" id="AKE40316.1"/>
    </source>
</evidence>
<gene>
    <name evidence="2" type="ORF">NCTC949_00618</name>
    <name evidence="1" type="ORF">UL82_00365</name>
</gene>
<name>A0A0F6TBW0_9CORY</name>
<dbReference type="HOGENOM" id="CLU_078731_0_0_11"/>
<dbReference type="AlphaFoldDB" id="A0A0F6TBW0"/>
<dbReference type="SUPFAM" id="SSF159941">
    <property type="entry name" value="MM3350-like"/>
    <property type="match status" value="1"/>
</dbReference>